<dbReference type="InterPro" id="IPR003769">
    <property type="entry name" value="ClpS_core"/>
</dbReference>
<gene>
    <name evidence="2" type="ORF">U0R10_02920</name>
</gene>
<comment type="caution">
    <text evidence="2">The sequence shown here is derived from an EMBL/GenBank/DDBJ whole genome shotgun (WGS) entry which is preliminary data.</text>
</comment>
<dbReference type="InterPro" id="IPR014719">
    <property type="entry name" value="Ribosomal_bL12_C/ClpS-like"/>
</dbReference>
<name>A0ABW6DF65_9BACT</name>
<dbReference type="Proteomes" id="UP001598138">
    <property type="component" value="Unassembled WGS sequence"/>
</dbReference>
<dbReference type="RefSeq" id="WP_377982311.1">
    <property type="nucleotide sequence ID" value="NZ_JBBKXZ010000001.1"/>
</dbReference>
<evidence type="ECO:0000313" key="3">
    <source>
        <dbReference type="Proteomes" id="UP001598138"/>
    </source>
</evidence>
<keyword evidence="3" id="KW-1185">Reference proteome</keyword>
<dbReference type="SUPFAM" id="SSF54736">
    <property type="entry name" value="ClpS-like"/>
    <property type="match status" value="1"/>
</dbReference>
<dbReference type="EMBL" id="JBBKXZ010000001">
    <property type="protein sequence ID" value="MFD3393565.1"/>
    <property type="molecule type" value="Genomic_DNA"/>
</dbReference>
<keyword evidence="2" id="KW-0378">Hydrolase</keyword>
<keyword evidence="2" id="KW-0645">Protease</keyword>
<accession>A0ABW6DF65</accession>
<dbReference type="Gene3D" id="3.30.1390.10">
    <property type="match status" value="1"/>
</dbReference>
<dbReference type="GO" id="GO:0008233">
    <property type="term" value="F:peptidase activity"/>
    <property type="evidence" value="ECO:0007669"/>
    <property type="project" value="UniProtKB-KW"/>
</dbReference>
<evidence type="ECO:0000259" key="1">
    <source>
        <dbReference type="Pfam" id="PF02617"/>
    </source>
</evidence>
<organism evidence="2 3">
    <name type="scientific">Aquirufa avitistagni</name>
    <dbReference type="NCBI Taxonomy" id="3104728"/>
    <lineage>
        <taxon>Bacteria</taxon>
        <taxon>Pseudomonadati</taxon>
        <taxon>Bacteroidota</taxon>
        <taxon>Cytophagia</taxon>
        <taxon>Cytophagales</taxon>
        <taxon>Flectobacillaceae</taxon>
        <taxon>Aquirufa</taxon>
    </lineage>
</organism>
<proteinExistence type="predicted"/>
<reference evidence="2 3" key="1">
    <citation type="submission" date="2024-03" db="EMBL/GenBank/DDBJ databases">
        <title>Aquirufa genome sequencing.</title>
        <authorList>
            <person name="Pitt A."/>
            <person name="Hahn M.W."/>
        </authorList>
    </citation>
    <scope>NUCLEOTIDE SEQUENCE [LARGE SCALE GENOMIC DNA]</scope>
    <source>
        <strain evidence="2 3">OSTEICH-129V</strain>
    </source>
</reference>
<protein>
    <submittedName>
        <fullName evidence="2">ATP-dependent Clp protease adaptor ClpS</fullName>
    </submittedName>
</protein>
<dbReference type="Pfam" id="PF02617">
    <property type="entry name" value="ClpS"/>
    <property type="match status" value="1"/>
</dbReference>
<dbReference type="GO" id="GO:0006508">
    <property type="term" value="P:proteolysis"/>
    <property type="evidence" value="ECO:0007669"/>
    <property type="project" value="UniProtKB-KW"/>
</dbReference>
<feature type="domain" description="Adaptor protein ClpS core" evidence="1">
    <location>
        <begin position="35"/>
        <end position="99"/>
    </location>
</feature>
<sequence length="111" mass="12714">MDFSVDNVSEFIFSLAGQEQWQEEVEVLVDEEAVPAHQLVVYNDEVNTFEYVTLTLMEVCEHSPEQAEQCTLMIHFRGRCGVKSGEFDTLVSMRNEICRRGISAEIESFES</sequence>
<evidence type="ECO:0000313" key="2">
    <source>
        <dbReference type="EMBL" id="MFD3393565.1"/>
    </source>
</evidence>